<accession>A0A5J6VJ29</accession>
<feature type="region of interest" description="Disordered" evidence="1">
    <location>
        <begin position="184"/>
        <end position="275"/>
    </location>
</feature>
<reference evidence="3" key="1">
    <citation type="journal article" date="2019" name="Philos. Trans. R. Soc. Lond., B, Biol. Sci.">
        <title>Targeted metagenomic recovery of four divergent viruses reveals shared and distinctive characteristics of giant viruses of marine eukaryotes.</title>
        <authorList>
            <person name="Needham D.M."/>
            <person name="Poirier C."/>
            <person name="Hehenberger E."/>
            <person name="Jimenez V."/>
            <person name="Swalwell J.E."/>
            <person name="Santoro A.E."/>
            <person name="Worden A.Z."/>
        </authorList>
    </citation>
    <scope>NUCLEOTIDE SEQUENCE</scope>
    <source>
        <strain evidence="3">OPacV-662</strain>
    </source>
</reference>
<keyword evidence="2" id="KW-0472">Membrane</keyword>
<feature type="transmembrane region" description="Helical" evidence="2">
    <location>
        <begin position="7"/>
        <end position="28"/>
    </location>
</feature>
<evidence type="ECO:0000313" key="3">
    <source>
        <dbReference type="EMBL" id="QFG74117.1"/>
    </source>
</evidence>
<feature type="compositionally biased region" description="Basic and acidic residues" evidence="1">
    <location>
        <begin position="234"/>
        <end position="243"/>
    </location>
</feature>
<keyword evidence="2" id="KW-0812">Transmembrane</keyword>
<feature type="transmembrane region" description="Helical" evidence="2">
    <location>
        <begin position="48"/>
        <end position="68"/>
    </location>
</feature>
<name>A0A5J6VJ29_9VIRU</name>
<feature type="compositionally biased region" description="Acidic residues" evidence="1">
    <location>
        <begin position="244"/>
        <end position="259"/>
    </location>
</feature>
<sequence length="294" mass="34584">MQIVIFMFLLMAWSYGFVWFFMASLLVGNWDIVEEYTPIKISTWEMPGLLFIINEWFLYVLDLIIVLIMRTVKRRFTYCVKVSMKNDLGITAHDTNNQMFQFNQMMLGMPMTNIKTNKESTPKSLASNMKQSMFDIDYVKMYHQIKKEYKDWNSEPIVRSKPSPKPLKENKEIDEILNSCLDDLDKDDLDKDDLDKDDLDNLDDDVNDDNLDMNDDDVNDDNLDDDVNDDDNLEKDNLDKDNLDKDDDDDDDDNLDDLQNEFKQEQDKSKNKAESINRTLEEINALIEEISSHD</sequence>
<dbReference type="EMBL" id="MN448280">
    <property type="protein sequence ID" value="QFG74117.1"/>
    <property type="molecule type" value="Genomic_DNA"/>
</dbReference>
<organism evidence="3">
    <name type="scientific">Megaviridae environmental sample</name>
    <dbReference type="NCBI Taxonomy" id="1737588"/>
    <lineage>
        <taxon>Viruses</taxon>
        <taxon>Varidnaviria</taxon>
        <taxon>Bamfordvirae</taxon>
        <taxon>Nucleocytoviricota</taxon>
        <taxon>Megaviricetes</taxon>
        <taxon>Imitervirales</taxon>
        <taxon>Mimiviridae</taxon>
        <taxon>environmental samples</taxon>
    </lineage>
</organism>
<proteinExistence type="predicted"/>
<feature type="compositionally biased region" description="Basic and acidic residues" evidence="1">
    <location>
        <begin position="260"/>
        <end position="275"/>
    </location>
</feature>
<keyword evidence="2" id="KW-1133">Transmembrane helix</keyword>
<evidence type="ECO:0000256" key="2">
    <source>
        <dbReference type="SAM" id="Phobius"/>
    </source>
</evidence>
<evidence type="ECO:0000256" key="1">
    <source>
        <dbReference type="SAM" id="MobiDB-lite"/>
    </source>
</evidence>
<protein>
    <submittedName>
        <fullName evidence="3">Uncharacterized protein</fullName>
    </submittedName>
</protein>
<feature type="compositionally biased region" description="Acidic residues" evidence="1">
    <location>
        <begin position="184"/>
        <end position="233"/>
    </location>
</feature>